<sequence>MSNILINIPDINKEYGGVYQYSIALIKILAKGNLPHQFFIFCNNPEPSLIEIISDYNNFHFAKPEKIELSRTKIVFTKILNFIFWKLGSKKRLVASDCYDKVIKSLNIDIIHTPYQHNVEKKGVKSVTTLHDVQELHFPEFFNSGQRAYRAVNYKKAIDGADAVVVSYNHVKKDILKYFKKPEEKVFTVLLDMQNLWLEIASPTIKLSLLEKYSLPPNFILYPASTWEHKNHIKLCEAMKVIKNEDIYLVCTGNRTPYYYNKILPFIENENLSKKILFLGIVSDNELLGLYKACRAVIVPTLYEAGSFPLMESILLGIPVVCSNVTSLPETIGDDRFIFDPMNAHEISEKIMMICRNNSFREKNLKIIKEQAKKLRFNNAALKFAEIYNSILKN</sequence>
<name>A0A550HYW5_9FLAO</name>
<accession>A0A550HYW5</accession>
<dbReference type="PANTHER" id="PTHR46401">
    <property type="entry name" value="GLYCOSYLTRANSFERASE WBBK-RELATED"/>
    <property type="match status" value="1"/>
</dbReference>
<organism evidence="4 5">
    <name type="scientific">Christiangramia sabulilitoris</name>
    <dbReference type="NCBI Taxonomy" id="2583991"/>
    <lineage>
        <taxon>Bacteria</taxon>
        <taxon>Pseudomonadati</taxon>
        <taxon>Bacteroidota</taxon>
        <taxon>Flavobacteriia</taxon>
        <taxon>Flavobacteriales</taxon>
        <taxon>Flavobacteriaceae</taxon>
        <taxon>Christiangramia</taxon>
    </lineage>
</organism>
<gene>
    <name evidence="4" type="ORF">FGM01_10455</name>
</gene>
<dbReference type="Gene3D" id="3.40.50.2000">
    <property type="entry name" value="Glycogen Phosphorylase B"/>
    <property type="match status" value="2"/>
</dbReference>
<dbReference type="Pfam" id="PF13439">
    <property type="entry name" value="Glyco_transf_4"/>
    <property type="match status" value="1"/>
</dbReference>
<keyword evidence="1 4" id="KW-0808">Transferase</keyword>
<dbReference type="PANTHER" id="PTHR46401:SF2">
    <property type="entry name" value="GLYCOSYLTRANSFERASE WBBK-RELATED"/>
    <property type="match status" value="1"/>
</dbReference>
<dbReference type="RefSeq" id="WP_143411120.1">
    <property type="nucleotide sequence ID" value="NZ_VHSF01000003.1"/>
</dbReference>
<dbReference type="InterPro" id="IPR001296">
    <property type="entry name" value="Glyco_trans_1"/>
</dbReference>
<evidence type="ECO:0000313" key="4">
    <source>
        <dbReference type="EMBL" id="TRO63923.1"/>
    </source>
</evidence>
<dbReference type="OrthoDB" id="9801609at2"/>
<comment type="caution">
    <text evidence="4">The sequence shown here is derived from an EMBL/GenBank/DDBJ whole genome shotgun (WGS) entry which is preliminary data.</text>
</comment>
<dbReference type="AlphaFoldDB" id="A0A550HYW5"/>
<dbReference type="EMBL" id="VHSF01000003">
    <property type="protein sequence ID" value="TRO63923.1"/>
    <property type="molecule type" value="Genomic_DNA"/>
</dbReference>
<dbReference type="CDD" id="cd03809">
    <property type="entry name" value="GT4_MtfB-like"/>
    <property type="match status" value="1"/>
</dbReference>
<feature type="domain" description="Glycosyltransferase subfamily 4-like N-terminal" evidence="3">
    <location>
        <begin position="16"/>
        <end position="188"/>
    </location>
</feature>
<dbReference type="InterPro" id="IPR028098">
    <property type="entry name" value="Glyco_trans_4-like_N"/>
</dbReference>
<dbReference type="GO" id="GO:0016757">
    <property type="term" value="F:glycosyltransferase activity"/>
    <property type="evidence" value="ECO:0007669"/>
    <property type="project" value="InterPro"/>
</dbReference>
<evidence type="ECO:0000256" key="1">
    <source>
        <dbReference type="ARBA" id="ARBA00022679"/>
    </source>
</evidence>
<keyword evidence="5" id="KW-1185">Reference proteome</keyword>
<feature type="domain" description="Glycosyl transferase family 1" evidence="2">
    <location>
        <begin position="217"/>
        <end position="370"/>
    </location>
</feature>
<proteinExistence type="predicted"/>
<dbReference type="Pfam" id="PF00534">
    <property type="entry name" value="Glycos_transf_1"/>
    <property type="match status" value="1"/>
</dbReference>
<dbReference type="SUPFAM" id="SSF53756">
    <property type="entry name" value="UDP-Glycosyltransferase/glycogen phosphorylase"/>
    <property type="match status" value="1"/>
</dbReference>
<reference evidence="4 5" key="1">
    <citation type="submission" date="2019-06" db="EMBL/GenBank/DDBJ databases">
        <title>Gramella sabulilitoris sp. nov., isolated from a marine sand.</title>
        <authorList>
            <person name="Yoon J.-H."/>
        </authorList>
    </citation>
    <scope>NUCLEOTIDE SEQUENCE [LARGE SCALE GENOMIC DNA]</scope>
    <source>
        <strain evidence="4 5">HSMS-1</strain>
    </source>
</reference>
<evidence type="ECO:0000313" key="5">
    <source>
        <dbReference type="Proteomes" id="UP000315131"/>
    </source>
</evidence>
<protein>
    <submittedName>
        <fullName evidence="4">Glycosyltransferase family 4 protein</fullName>
    </submittedName>
</protein>
<dbReference type="Proteomes" id="UP000315131">
    <property type="component" value="Unassembled WGS sequence"/>
</dbReference>
<evidence type="ECO:0000259" key="3">
    <source>
        <dbReference type="Pfam" id="PF13439"/>
    </source>
</evidence>
<evidence type="ECO:0000259" key="2">
    <source>
        <dbReference type="Pfam" id="PF00534"/>
    </source>
</evidence>